<dbReference type="Pfam" id="PF13649">
    <property type="entry name" value="Methyltransf_25"/>
    <property type="match status" value="1"/>
</dbReference>
<dbReference type="Proteomes" id="UP000308508">
    <property type="component" value="Unassembled WGS sequence"/>
</dbReference>
<sequence length="537" mass="57924">MSTTFAYDALEYPAHVLPQMHPSRLAAIGRLHGLACAAPSHCRLLEVGCGDGLQLLALALAYPHSRFVGIDMSEKAIARGETFRQRLGLDNLALVQADLAQWEPDERAFDYITAHGFYSWVPAQLREHLLALCRQTLAGAGIAYISYNALPGCHLRRLVWDMLRHHCAGVDDPAARIAHARQFLRWLGAATPEGKPYAAVIRDEAGELLRRTDHSVLFHDDLAQINEPLSITAFAAQAQAHGLEFLAEADYHEMSDAALAPEARPGLAALANGDLLQREQYLDFLKGRRFRQTLLCRAEAAVMRPADASATRGLHAAGHLQREEARTGSGDGAVVFRGSSGSSGSAGNAVLSTDHPVIQAALDVIGSAFPMPLAFEALLTRARATSRSVASEDEDADALAKALLRGFEHGLLGLHCEPPGFASEPGATPRASALARLQLEAGADCVASLRPSMVRLDSRLAVELIQLLDGSRNHEALLQDLALRMASLPAESNDGEQPMRSAAWWRQHLAPQLIDGLQQAAQMALLEVTPSPAQRTT</sequence>
<dbReference type="InterPro" id="IPR048976">
    <property type="entry name" value="WHD_PKMT"/>
</dbReference>
<dbReference type="EMBL" id="SROY01000007">
    <property type="protein sequence ID" value="TLX20789.1"/>
    <property type="molecule type" value="Genomic_DNA"/>
</dbReference>
<comment type="caution">
    <text evidence="4">The sequence shown here is derived from an EMBL/GenBank/DDBJ whole genome shotgun (WGS) entry which is preliminary data.</text>
</comment>
<dbReference type="GO" id="GO:0008168">
    <property type="term" value="F:methyltransferase activity"/>
    <property type="evidence" value="ECO:0007669"/>
    <property type="project" value="UniProtKB-KW"/>
</dbReference>
<dbReference type="Pfam" id="PF21782">
    <property type="entry name" value="WHD_PKMT"/>
    <property type="match status" value="1"/>
</dbReference>
<reference evidence="4 5" key="1">
    <citation type="submission" date="2019-04" db="EMBL/GenBank/DDBJ databases">
        <authorList>
            <person name="Grouzdev D.S."/>
            <person name="Nazina T.N."/>
        </authorList>
    </citation>
    <scope>NUCLEOTIDE SEQUENCE [LARGE SCALE GENOMIC DNA]</scope>
    <source>
        <strain evidence="4 5">SHC 3-19</strain>
    </source>
</reference>
<keyword evidence="4" id="KW-0489">Methyltransferase</keyword>
<keyword evidence="5" id="KW-1185">Reference proteome</keyword>
<feature type="domain" description="Methyltransferase" evidence="2">
    <location>
        <begin position="45"/>
        <end position="138"/>
    </location>
</feature>
<dbReference type="InterPro" id="IPR041698">
    <property type="entry name" value="Methyltransf_25"/>
</dbReference>
<evidence type="ECO:0000313" key="4">
    <source>
        <dbReference type="EMBL" id="TLX20789.1"/>
    </source>
</evidence>
<keyword evidence="4" id="KW-0808">Transferase</keyword>
<dbReference type="GO" id="GO:0032259">
    <property type="term" value="P:methylation"/>
    <property type="evidence" value="ECO:0007669"/>
    <property type="project" value="UniProtKB-KW"/>
</dbReference>
<dbReference type="RefSeq" id="WP_138349733.1">
    <property type="nucleotide sequence ID" value="NZ_SROY01000007.1"/>
</dbReference>
<accession>A0A5R9PB93</accession>
<evidence type="ECO:0000259" key="2">
    <source>
        <dbReference type="Pfam" id="PF13649"/>
    </source>
</evidence>
<evidence type="ECO:0000313" key="5">
    <source>
        <dbReference type="Proteomes" id="UP000308508"/>
    </source>
</evidence>
<feature type="domain" description="Methyltransferase regulatory" evidence="1">
    <location>
        <begin position="214"/>
        <end position="297"/>
    </location>
</feature>
<proteinExistence type="predicted"/>
<evidence type="ECO:0000259" key="1">
    <source>
        <dbReference type="Pfam" id="PF10119"/>
    </source>
</evidence>
<dbReference type="Gene3D" id="3.40.50.150">
    <property type="entry name" value="Vaccinia Virus protein VP39"/>
    <property type="match status" value="1"/>
</dbReference>
<dbReference type="InterPro" id="IPR029063">
    <property type="entry name" value="SAM-dependent_MTases_sf"/>
</dbReference>
<feature type="domain" description="PKMT C-terminal winged helix" evidence="3">
    <location>
        <begin position="429"/>
        <end position="525"/>
    </location>
</feature>
<name>A0A5R9PB93_9GAMM</name>
<gene>
    <name evidence="4" type="ORF">E5S66_12425</name>
</gene>
<protein>
    <submittedName>
        <fullName evidence="4">Methyltransferase domain-containing protein</fullName>
    </submittedName>
</protein>
<organism evidence="4 5">
    <name type="scientific">Thermomonas fusca</name>
    <dbReference type="NCBI Taxonomy" id="215690"/>
    <lineage>
        <taxon>Bacteria</taxon>
        <taxon>Pseudomonadati</taxon>
        <taxon>Pseudomonadota</taxon>
        <taxon>Gammaproteobacteria</taxon>
        <taxon>Lysobacterales</taxon>
        <taxon>Lysobacteraceae</taxon>
        <taxon>Thermomonas</taxon>
    </lineage>
</organism>
<dbReference type="SUPFAM" id="SSF53335">
    <property type="entry name" value="S-adenosyl-L-methionine-dependent methyltransferases"/>
    <property type="match status" value="1"/>
</dbReference>
<dbReference type="PANTHER" id="PTHR43667:SF2">
    <property type="entry name" value="FATTY ACID C-METHYL TRANSFERASE"/>
    <property type="match status" value="1"/>
</dbReference>
<dbReference type="STRING" id="1123377.GCA_000423885_02875"/>
<dbReference type="PANTHER" id="PTHR43667">
    <property type="entry name" value="CYCLOPROPANE-FATTY-ACYL-PHOSPHOLIPID SYNTHASE"/>
    <property type="match status" value="1"/>
</dbReference>
<dbReference type="InterPro" id="IPR018773">
    <property type="entry name" value="MeTrfase_reg_dom_prd"/>
</dbReference>
<dbReference type="CDD" id="cd02440">
    <property type="entry name" value="AdoMet_MTases"/>
    <property type="match status" value="1"/>
</dbReference>
<dbReference type="AlphaFoldDB" id="A0A5R9PB93"/>
<dbReference type="Pfam" id="PF10119">
    <property type="entry name" value="MethyTransf_Reg"/>
    <property type="match status" value="1"/>
</dbReference>
<dbReference type="InterPro" id="IPR050723">
    <property type="entry name" value="CFA/CMAS"/>
</dbReference>
<evidence type="ECO:0000259" key="3">
    <source>
        <dbReference type="Pfam" id="PF21782"/>
    </source>
</evidence>